<gene>
    <name evidence="1" type="ORF">ANCDUO_27380</name>
</gene>
<dbReference type="Proteomes" id="UP000054047">
    <property type="component" value="Unassembled WGS sequence"/>
</dbReference>
<dbReference type="AlphaFoldDB" id="A0A0C2BFV2"/>
<evidence type="ECO:0000313" key="1">
    <source>
        <dbReference type="EMBL" id="KIH42633.1"/>
    </source>
</evidence>
<accession>A0A0C2BFV2</accession>
<reference evidence="1 2" key="1">
    <citation type="submission" date="2013-12" db="EMBL/GenBank/DDBJ databases">
        <title>Draft genome of the parsitic nematode Ancylostoma duodenale.</title>
        <authorList>
            <person name="Mitreva M."/>
        </authorList>
    </citation>
    <scope>NUCLEOTIDE SEQUENCE [LARGE SCALE GENOMIC DNA]</scope>
    <source>
        <strain evidence="1 2">Zhejiang</strain>
    </source>
</reference>
<keyword evidence="2" id="KW-1185">Reference proteome</keyword>
<sequence length="42" mass="4527">MRNFSSGGTTGSLNHISYMMLPNHSEFIDGVAFGCSLGKNTF</sequence>
<evidence type="ECO:0000313" key="2">
    <source>
        <dbReference type="Proteomes" id="UP000054047"/>
    </source>
</evidence>
<protein>
    <submittedName>
        <fullName evidence="1">Uncharacterized protein</fullName>
    </submittedName>
</protein>
<dbReference type="EMBL" id="KN794436">
    <property type="protein sequence ID" value="KIH42633.1"/>
    <property type="molecule type" value="Genomic_DNA"/>
</dbReference>
<organism evidence="1 2">
    <name type="scientific">Ancylostoma duodenale</name>
    <dbReference type="NCBI Taxonomy" id="51022"/>
    <lineage>
        <taxon>Eukaryota</taxon>
        <taxon>Metazoa</taxon>
        <taxon>Ecdysozoa</taxon>
        <taxon>Nematoda</taxon>
        <taxon>Chromadorea</taxon>
        <taxon>Rhabditida</taxon>
        <taxon>Rhabditina</taxon>
        <taxon>Rhabditomorpha</taxon>
        <taxon>Strongyloidea</taxon>
        <taxon>Ancylostomatidae</taxon>
        <taxon>Ancylostomatinae</taxon>
        <taxon>Ancylostoma</taxon>
    </lineage>
</organism>
<proteinExistence type="predicted"/>
<name>A0A0C2BFV2_9BILA</name>